<dbReference type="CDD" id="cd04301">
    <property type="entry name" value="NAT_SF"/>
    <property type="match status" value="1"/>
</dbReference>
<keyword evidence="2" id="KW-0012">Acyltransferase</keyword>
<dbReference type="EC" id="2.3.1.-" evidence="2"/>
<dbReference type="SUPFAM" id="SSF55729">
    <property type="entry name" value="Acyl-CoA N-acyltransferases (Nat)"/>
    <property type="match status" value="1"/>
</dbReference>
<protein>
    <submittedName>
        <fullName evidence="3">GNAT family N-acetyltransferase</fullName>
        <ecNumber evidence="2">2.3.1.-</ecNumber>
    </submittedName>
</protein>
<evidence type="ECO:0000313" key="4">
    <source>
        <dbReference type="Proteomes" id="UP000288943"/>
    </source>
</evidence>
<dbReference type="InterPro" id="IPR051554">
    <property type="entry name" value="Acetyltransferase_Eis"/>
</dbReference>
<dbReference type="AlphaFoldDB" id="A0A410X2V6"/>
<dbReference type="InterPro" id="IPR016181">
    <property type="entry name" value="Acyl_CoA_acyltransferase"/>
</dbReference>
<sequence>MSEIRRLRREELRDSLDLSMYAFQYELPEEELVERLATMNPEETWGYFIDGKMASKLTILDLTTWVNGKKLKMGGIAGVASWPEYRRQGMVGQLLSKALEVMKENGQTLSYLHPFSFAFYRKYGWELAMTFKKIEIQTSQLPKLGAAEGRIIRTAPSAAALNPIYDAYAARFNGPITRSEEWWETRLLKKKGHMAVYLNAAGEPKGYVHYWIENQECKIHQLVYLDQDAKRGLWKFIGDHDSMFDKLIMQAPPDEDLAFEMDDPRIKQELVSFFSARIVDVEGLLGQLQLRHTGLPQEASLRLHVTDGQAPWNHGTFELRLNAPEGSAVVVKTADEPAGGSGAAEDGLACDIRTLSVLLLGAKSAGELHRIGRLQGDERSVELLAVVLPRRTCYLPDFF</sequence>
<accession>A0A410X2V6</accession>
<evidence type="ECO:0000313" key="2">
    <source>
        <dbReference type="EMBL" id="MCY9599281.1"/>
    </source>
</evidence>
<gene>
    <name evidence="2" type="ORF">M5X16_26425</name>
    <name evidence="3" type="ORF">PC41400_26030</name>
</gene>
<feature type="domain" description="N-acetyltransferase" evidence="1">
    <location>
        <begin position="2"/>
        <end position="147"/>
    </location>
</feature>
<name>A0A410X2V6_9BACL</name>
<dbReference type="PROSITE" id="PS51186">
    <property type="entry name" value="GNAT"/>
    <property type="match status" value="1"/>
</dbReference>
<reference evidence="3 4" key="1">
    <citation type="submission" date="2018-01" db="EMBL/GenBank/DDBJ databases">
        <title>The whole genome sequencing and assembly of Paenibacillus chitinolyticus KCCM 41400 strain.</title>
        <authorList>
            <person name="Kim J.-Y."/>
            <person name="Park M.-K."/>
            <person name="Lee Y.-J."/>
            <person name="Yi H."/>
            <person name="Bahn Y.-S."/>
            <person name="Kim J.F."/>
            <person name="Lee D.-W."/>
        </authorList>
    </citation>
    <scope>NUCLEOTIDE SEQUENCE [LARGE SCALE GENOMIC DNA]</scope>
    <source>
        <strain evidence="3 4">KCCM 41400</strain>
    </source>
</reference>
<dbReference type="InterPro" id="IPR041380">
    <property type="entry name" value="Acetyltransf_17"/>
</dbReference>
<evidence type="ECO:0000313" key="5">
    <source>
        <dbReference type="Proteomes" id="UP001527202"/>
    </source>
</evidence>
<evidence type="ECO:0000259" key="1">
    <source>
        <dbReference type="PROSITE" id="PS51186"/>
    </source>
</evidence>
<dbReference type="InterPro" id="IPR036527">
    <property type="entry name" value="SCP2_sterol-bd_dom_sf"/>
</dbReference>
<dbReference type="Gene3D" id="3.30.1050.10">
    <property type="entry name" value="SCP2 sterol-binding domain"/>
    <property type="match status" value="1"/>
</dbReference>
<organism evidence="3 4">
    <name type="scientific">Paenibacillus chitinolyticus</name>
    <dbReference type="NCBI Taxonomy" id="79263"/>
    <lineage>
        <taxon>Bacteria</taxon>
        <taxon>Bacillati</taxon>
        <taxon>Bacillota</taxon>
        <taxon>Bacilli</taxon>
        <taxon>Bacillales</taxon>
        <taxon>Paenibacillaceae</taxon>
        <taxon>Paenibacillus</taxon>
    </lineage>
</organism>
<dbReference type="EMBL" id="JAMDMJ010000042">
    <property type="protein sequence ID" value="MCY9599281.1"/>
    <property type="molecule type" value="Genomic_DNA"/>
</dbReference>
<dbReference type="GO" id="GO:0034069">
    <property type="term" value="F:aminoglycoside N-acetyltransferase activity"/>
    <property type="evidence" value="ECO:0007669"/>
    <property type="project" value="TreeGrafter"/>
</dbReference>
<dbReference type="KEGG" id="pchi:PC41400_26030"/>
<dbReference type="GO" id="GO:0030649">
    <property type="term" value="P:aminoglycoside antibiotic catabolic process"/>
    <property type="evidence" value="ECO:0007669"/>
    <property type="project" value="TreeGrafter"/>
</dbReference>
<dbReference type="Proteomes" id="UP000288943">
    <property type="component" value="Chromosome"/>
</dbReference>
<dbReference type="SUPFAM" id="SSF55718">
    <property type="entry name" value="SCP-like"/>
    <property type="match status" value="1"/>
</dbReference>
<dbReference type="InterPro" id="IPR025559">
    <property type="entry name" value="Eis_dom"/>
</dbReference>
<dbReference type="InterPro" id="IPR000182">
    <property type="entry name" value="GNAT_dom"/>
</dbReference>
<dbReference type="Pfam" id="PF13527">
    <property type="entry name" value="Acetyltransf_9"/>
    <property type="match status" value="1"/>
</dbReference>
<keyword evidence="3" id="KW-0808">Transferase</keyword>
<dbReference type="Pfam" id="PF17668">
    <property type="entry name" value="Acetyltransf_17"/>
    <property type="match status" value="1"/>
</dbReference>
<proteinExistence type="predicted"/>
<dbReference type="RefSeq" id="WP_042233643.1">
    <property type="nucleotide sequence ID" value="NZ_CP026520.1"/>
</dbReference>
<reference evidence="2 5" key="2">
    <citation type="submission" date="2022-05" db="EMBL/GenBank/DDBJ databases">
        <title>Genome Sequencing of Bee-Associated Microbes.</title>
        <authorList>
            <person name="Dunlap C."/>
        </authorList>
    </citation>
    <scope>NUCLEOTIDE SEQUENCE [LARGE SCALE GENOMIC DNA]</scope>
    <source>
        <strain evidence="2 5">NRRL B-23120</strain>
    </source>
</reference>
<dbReference type="Proteomes" id="UP001527202">
    <property type="component" value="Unassembled WGS sequence"/>
</dbReference>
<dbReference type="Gene3D" id="3.40.630.30">
    <property type="match status" value="2"/>
</dbReference>
<dbReference type="Pfam" id="PF13530">
    <property type="entry name" value="SCP2_2"/>
    <property type="match status" value="1"/>
</dbReference>
<evidence type="ECO:0000313" key="3">
    <source>
        <dbReference type="EMBL" id="QAV20958.1"/>
    </source>
</evidence>
<dbReference type="PANTHER" id="PTHR37817:SF1">
    <property type="entry name" value="N-ACETYLTRANSFERASE EIS"/>
    <property type="match status" value="1"/>
</dbReference>
<dbReference type="GeneID" id="95378253"/>
<keyword evidence="5" id="KW-1185">Reference proteome</keyword>
<dbReference type="OrthoDB" id="9768284at2"/>
<dbReference type="PANTHER" id="PTHR37817">
    <property type="entry name" value="N-ACETYLTRANSFERASE EIS"/>
    <property type="match status" value="1"/>
</dbReference>
<dbReference type="EMBL" id="CP026520">
    <property type="protein sequence ID" value="QAV20958.1"/>
    <property type="molecule type" value="Genomic_DNA"/>
</dbReference>